<dbReference type="InterPro" id="IPR029058">
    <property type="entry name" value="AB_hydrolase_fold"/>
</dbReference>
<name>A0A3L7AG57_9HYPH</name>
<reference evidence="1 2" key="1">
    <citation type="submission" date="2018-10" db="EMBL/GenBank/DDBJ databases">
        <title>Xanthobacter tagetidis genome sequencing and assembly.</title>
        <authorList>
            <person name="Maclea K.S."/>
            <person name="Goen A.E."/>
            <person name="Fatima S.A."/>
        </authorList>
    </citation>
    <scope>NUCLEOTIDE SEQUENCE [LARGE SCALE GENOMIC DNA]</scope>
    <source>
        <strain evidence="1 2">ATCC 700314</strain>
    </source>
</reference>
<evidence type="ECO:0000313" key="1">
    <source>
        <dbReference type="EMBL" id="RLP78392.1"/>
    </source>
</evidence>
<protein>
    <submittedName>
        <fullName evidence="1">Alpha/beta hydrolase</fullName>
    </submittedName>
</protein>
<dbReference type="AlphaFoldDB" id="A0A3L7AG57"/>
<dbReference type="EMBL" id="RCTF01000008">
    <property type="protein sequence ID" value="RLP78392.1"/>
    <property type="molecule type" value="Genomic_DNA"/>
</dbReference>
<gene>
    <name evidence="1" type="ORF">D9R14_11320</name>
</gene>
<keyword evidence="1" id="KW-0378">Hydrolase</keyword>
<accession>A0A3L7AG57</accession>
<comment type="caution">
    <text evidence="1">The sequence shown here is derived from an EMBL/GenBank/DDBJ whole genome shotgun (WGS) entry which is preliminary data.</text>
</comment>
<dbReference type="SUPFAM" id="SSF53474">
    <property type="entry name" value="alpha/beta-Hydrolases"/>
    <property type="match status" value="1"/>
</dbReference>
<dbReference type="GO" id="GO:0016787">
    <property type="term" value="F:hydrolase activity"/>
    <property type="evidence" value="ECO:0007669"/>
    <property type="project" value="UniProtKB-KW"/>
</dbReference>
<dbReference type="Proteomes" id="UP000269692">
    <property type="component" value="Unassembled WGS sequence"/>
</dbReference>
<proteinExistence type="predicted"/>
<evidence type="ECO:0000313" key="2">
    <source>
        <dbReference type="Proteomes" id="UP000269692"/>
    </source>
</evidence>
<organism evidence="1 2">
    <name type="scientific">Xanthobacter tagetidis</name>
    <dbReference type="NCBI Taxonomy" id="60216"/>
    <lineage>
        <taxon>Bacteria</taxon>
        <taxon>Pseudomonadati</taxon>
        <taxon>Pseudomonadota</taxon>
        <taxon>Alphaproteobacteria</taxon>
        <taxon>Hyphomicrobiales</taxon>
        <taxon>Xanthobacteraceae</taxon>
        <taxon>Xanthobacter</taxon>
    </lineage>
</organism>
<sequence length="195" mass="18977">MVAGLVSGLVVLTPPDASAQAGKPRATAILVPGAGGAVPSDFLIRNRAALEQKGIATIVAQDGVAAAVARAGHPVVVIGMSKGTPTAAAGSSQADGLVLVSGMLMPGPAPLSVKAAVGSPSALPRTLIVHNPDDPCALTPASGVAAFQAWSGRAQVAWIRSGPGQGKPCGPFSGHGFAGNDAAAVAAIANFILAR</sequence>
<dbReference type="Gene3D" id="3.40.50.1820">
    <property type="entry name" value="alpha/beta hydrolase"/>
    <property type="match status" value="1"/>
</dbReference>
<keyword evidence="2" id="KW-1185">Reference proteome</keyword>